<evidence type="ECO:0000256" key="1">
    <source>
        <dbReference type="SAM" id="SignalP"/>
    </source>
</evidence>
<organism evidence="2 3">
    <name type="scientific">Haematococcus lacustris</name>
    <name type="common">Green alga</name>
    <name type="synonym">Haematococcus pluvialis</name>
    <dbReference type="NCBI Taxonomy" id="44745"/>
    <lineage>
        <taxon>Eukaryota</taxon>
        <taxon>Viridiplantae</taxon>
        <taxon>Chlorophyta</taxon>
        <taxon>core chlorophytes</taxon>
        <taxon>Chlorophyceae</taxon>
        <taxon>CS clade</taxon>
        <taxon>Chlamydomonadales</taxon>
        <taxon>Haematococcaceae</taxon>
        <taxon>Haematococcus</taxon>
    </lineage>
</organism>
<evidence type="ECO:0000313" key="3">
    <source>
        <dbReference type="Proteomes" id="UP000485058"/>
    </source>
</evidence>
<dbReference type="InterPro" id="IPR029787">
    <property type="entry name" value="Nucleotide_cyclase"/>
</dbReference>
<keyword evidence="1" id="KW-0732">Signal</keyword>
<feature type="chain" id="PRO_5025643754" description="Guanylate cyclase domain-containing protein" evidence="1">
    <location>
        <begin position="19"/>
        <end position="94"/>
    </location>
</feature>
<dbReference type="PANTHER" id="PTHR43081:SF1">
    <property type="entry name" value="ADENYLATE CYCLASE, TERMINAL-DIFFERENTIATION SPECIFIC"/>
    <property type="match status" value="1"/>
</dbReference>
<feature type="signal peptide" evidence="1">
    <location>
        <begin position="1"/>
        <end position="18"/>
    </location>
</feature>
<comment type="caution">
    <text evidence="2">The sequence shown here is derived from an EMBL/GenBank/DDBJ whole genome shotgun (WGS) entry which is preliminary data.</text>
</comment>
<dbReference type="EMBL" id="BLLF01000048">
    <property type="protein sequence ID" value="GFH06641.1"/>
    <property type="molecule type" value="Genomic_DNA"/>
</dbReference>
<protein>
    <recommendedName>
        <fullName evidence="4">Guanylate cyclase domain-containing protein</fullName>
    </recommendedName>
</protein>
<evidence type="ECO:0008006" key="4">
    <source>
        <dbReference type="Google" id="ProtNLM"/>
    </source>
</evidence>
<dbReference type="SUPFAM" id="SSF55073">
    <property type="entry name" value="Nucleotide cyclase"/>
    <property type="match status" value="1"/>
</dbReference>
<name>A0A699YBD6_HAELA</name>
<keyword evidence="3" id="KW-1185">Reference proteome</keyword>
<evidence type="ECO:0000313" key="2">
    <source>
        <dbReference type="EMBL" id="GFH06641.1"/>
    </source>
</evidence>
<dbReference type="Proteomes" id="UP000485058">
    <property type="component" value="Unassembled WGS sequence"/>
</dbReference>
<feature type="non-terminal residue" evidence="2">
    <location>
        <position position="1"/>
    </location>
</feature>
<proteinExistence type="predicted"/>
<sequence>IFACFVLVGALVYVRVGSHRAYRSLLGKVQVPGVTSRTTLVVTDVQASTKLWEALSQAIMDQAMALHDMVMRDALKTWDGYESGNEGEQCTGNC</sequence>
<gene>
    <name evidence="2" type="ORF">HaLaN_01306</name>
</gene>
<dbReference type="InterPro" id="IPR050697">
    <property type="entry name" value="Adenylyl/Guanylyl_Cyclase_3/4"/>
</dbReference>
<accession>A0A699YBD6</accession>
<dbReference type="AlphaFoldDB" id="A0A699YBD6"/>
<dbReference type="Gene3D" id="3.30.70.1230">
    <property type="entry name" value="Nucleotide cyclase"/>
    <property type="match status" value="1"/>
</dbReference>
<dbReference type="PANTHER" id="PTHR43081">
    <property type="entry name" value="ADENYLATE CYCLASE, TERMINAL-DIFFERENTIATION SPECIFIC-RELATED"/>
    <property type="match status" value="1"/>
</dbReference>
<reference evidence="2 3" key="1">
    <citation type="submission" date="2020-02" db="EMBL/GenBank/DDBJ databases">
        <title>Draft genome sequence of Haematococcus lacustris strain NIES-144.</title>
        <authorList>
            <person name="Morimoto D."/>
            <person name="Nakagawa S."/>
            <person name="Yoshida T."/>
            <person name="Sawayama S."/>
        </authorList>
    </citation>
    <scope>NUCLEOTIDE SEQUENCE [LARGE SCALE GENOMIC DNA]</scope>
    <source>
        <strain evidence="2 3">NIES-144</strain>
    </source>
</reference>